<dbReference type="HOGENOM" id="CLU_051902_0_0_1"/>
<proteinExistence type="predicted"/>
<dbReference type="AlphaFoldDB" id="A0A0C3LMI9"/>
<dbReference type="Proteomes" id="UP000054248">
    <property type="component" value="Unassembled WGS sequence"/>
</dbReference>
<dbReference type="EMBL" id="KN823107">
    <property type="protein sequence ID" value="KIO22567.1"/>
    <property type="molecule type" value="Genomic_DNA"/>
</dbReference>
<sequence length="319" mass="35934">MLRFAKTRLRGRALRWYSRLDQAIKKDWDLFVQALFDQYPLVEAPDDGAIATPIWSATTFSPNLSTITLPANPELNPNPTTRSLPFESAIPRPYDASSEGQQIGVLRIVTEEGTRLPQYVWWGYTAEEINRHGLYSYYQHPKSTTTNRHEALIVSFIPSSAPHQIGCLNTRAELRTLTILYDYDPSVEVFTLYGCNQRTTIVSPAARNNGFASKAWNILADGTLQASISCRWCFSINPLEWTIELTSFAITSNPDPAFSNNVNNQGQYEETKLTTAEVHVDTSGTIIRFVKPGVLLEQNKPQGDPPHPFVRARIVFEPL</sequence>
<protein>
    <submittedName>
        <fullName evidence="1">Uncharacterized protein</fullName>
    </submittedName>
</protein>
<keyword evidence="2" id="KW-1185">Reference proteome</keyword>
<accession>A0A0C3LMI9</accession>
<name>A0A0C3LMI9_9AGAM</name>
<reference evidence="2" key="2">
    <citation type="submission" date="2015-01" db="EMBL/GenBank/DDBJ databases">
        <title>Evolutionary Origins and Diversification of the Mycorrhizal Mutualists.</title>
        <authorList>
            <consortium name="DOE Joint Genome Institute"/>
            <consortium name="Mycorrhizal Genomics Consortium"/>
            <person name="Kohler A."/>
            <person name="Kuo A."/>
            <person name="Nagy L.G."/>
            <person name="Floudas D."/>
            <person name="Copeland A."/>
            <person name="Barry K.W."/>
            <person name="Cichocki N."/>
            <person name="Veneault-Fourrey C."/>
            <person name="LaButti K."/>
            <person name="Lindquist E.A."/>
            <person name="Lipzen A."/>
            <person name="Lundell T."/>
            <person name="Morin E."/>
            <person name="Murat C."/>
            <person name="Riley R."/>
            <person name="Ohm R."/>
            <person name="Sun H."/>
            <person name="Tunlid A."/>
            <person name="Henrissat B."/>
            <person name="Grigoriev I.V."/>
            <person name="Hibbett D.S."/>
            <person name="Martin F."/>
        </authorList>
    </citation>
    <scope>NUCLEOTIDE SEQUENCE [LARGE SCALE GENOMIC DNA]</scope>
    <source>
        <strain evidence="2">MUT 4182</strain>
    </source>
</reference>
<evidence type="ECO:0000313" key="1">
    <source>
        <dbReference type="EMBL" id="KIO22567.1"/>
    </source>
</evidence>
<dbReference type="OrthoDB" id="3256695at2759"/>
<reference evidence="1 2" key="1">
    <citation type="submission" date="2014-04" db="EMBL/GenBank/DDBJ databases">
        <authorList>
            <consortium name="DOE Joint Genome Institute"/>
            <person name="Kuo A."/>
            <person name="Girlanda M."/>
            <person name="Perotto S."/>
            <person name="Kohler A."/>
            <person name="Nagy L.G."/>
            <person name="Floudas D."/>
            <person name="Copeland A."/>
            <person name="Barry K.W."/>
            <person name="Cichocki N."/>
            <person name="Veneault-Fourrey C."/>
            <person name="LaButti K."/>
            <person name="Lindquist E.A."/>
            <person name="Lipzen A."/>
            <person name="Lundell T."/>
            <person name="Morin E."/>
            <person name="Murat C."/>
            <person name="Sun H."/>
            <person name="Tunlid A."/>
            <person name="Henrissat B."/>
            <person name="Grigoriev I.V."/>
            <person name="Hibbett D.S."/>
            <person name="Martin F."/>
            <person name="Nordberg H.P."/>
            <person name="Cantor M.N."/>
            <person name="Hua S.X."/>
        </authorList>
    </citation>
    <scope>NUCLEOTIDE SEQUENCE [LARGE SCALE GENOMIC DNA]</scope>
    <source>
        <strain evidence="1 2">MUT 4182</strain>
    </source>
</reference>
<gene>
    <name evidence="1" type="ORF">M407DRAFT_27964</name>
</gene>
<organism evidence="1 2">
    <name type="scientific">Tulasnella calospora MUT 4182</name>
    <dbReference type="NCBI Taxonomy" id="1051891"/>
    <lineage>
        <taxon>Eukaryota</taxon>
        <taxon>Fungi</taxon>
        <taxon>Dikarya</taxon>
        <taxon>Basidiomycota</taxon>
        <taxon>Agaricomycotina</taxon>
        <taxon>Agaricomycetes</taxon>
        <taxon>Cantharellales</taxon>
        <taxon>Tulasnellaceae</taxon>
        <taxon>Tulasnella</taxon>
    </lineage>
</organism>
<evidence type="ECO:0000313" key="2">
    <source>
        <dbReference type="Proteomes" id="UP000054248"/>
    </source>
</evidence>